<comment type="similarity">
    <text evidence="1">Belongs to the QWRF family.</text>
</comment>
<feature type="compositionally biased region" description="Polar residues" evidence="2">
    <location>
        <begin position="66"/>
        <end position="91"/>
    </location>
</feature>
<sequence length="412" mass="45331">MTPSFNARPKQSKATRPPPLELPSAVAHRPPQRRDVASRYLEPTSSSSSSLLQSSPYSTAKRCESPNVTRTNRPATPSSSVATNRPQSTGRRQPVTLSRGGGGAAERMLLTSGRSLFASFQANENISKLYPSPPPKSNLSDQWPRSSLQPNCLNSTTMIPKLEQITRPWMFGMTPSARGASIARGLSPSRGISPSGRMVSPLRVRKKEKSRENGGVADDAHVLKLLHNRLLQWRFANARASPVFSAQKMTTEKRLYNSRISISKLYDSVRAKRIETQRLKLNLKLIFILNRQMGNLEEWLVVERDYVSSLVGAAEGLKGSTLCLPVDCVAKVNGQSVKDAISSAVDVMQAMASSICMLLPKVEKISCLAADLARVNIKEQEMLDVSRELLNTISALQVKECSLETQAMQLHH</sequence>
<dbReference type="InterPro" id="IPR007573">
    <property type="entry name" value="QWRF"/>
</dbReference>
<reference evidence="3 4" key="1">
    <citation type="submission" date="2021-05" db="EMBL/GenBank/DDBJ databases">
        <title>Genome Assembly of Synthetic Allotetraploid Brassica napus Reveals Homoeologous Exchanges between Subgenomes.</title>
        <authorList>
            <person name="Davis J.T."/>
        </authorList>
    </citation>
    <scope>NUCLEOTIDE SEQUENCE [LARGE SCALE GENOMIC DNA]</scope>
    <source>
        <strain evidence="4">cv. Da-Ae</strain>
        <tissue evidence="3">Seedling</tissue>
    </source>
</reference>
<keyword evidence="4" id="KW-1185">Reference proteome</keyword>
<proteinExistence type="inferred from homology"/>
<feature type="compositionally biased region" description="Low complexity" evidence="2">
    <location>
        <begin position="45"/>
        <end position="55"/>
    </location>
</feature>
<dbReference type="PANTHER" id="PTHR31807">
    <property type="entry name" value="AUGMIN FAMILY MEMBER"/>
    <property type="match status" value="1"/>
</dbReference>
<name>A0ABQ8D4X3_BRANA</name>
<protein>
    <submittedName>
        <fullName evidence="3">Uncharacterized protein</fullName>
    </submittedName>
</protein>
<evidence type="ECO:0000313" key="4">
    <source>
        <dbReference type="Proteomes" id="UP000824890"/>
    </source>
</evidence>
<evidence type="ECO:0000256" key="2">
    <source>
        <dbReference type="SAM" id="MobiDB-lite"/>
    </source>
</evidence>
<dbReference type="PANTHER" id="PTHR31807:SF38">
    <property type="entry name" value="QWRF MOTIF-CONTAINING PROTEIN 9"/>
    <property type="match status" value="1"/>
</dbReference>
<evidence type="ECO:0000256" key="1">
    <source>
        <dbReference type="ARBA" id="ARBA00010016"/>
    </source>
</evidence>
<evidence type="ECO:0000313" key="3">
    <source>
        <dbReference type="EMBL" id="KAH0924356.1"/>
    </source>
</evidence>
<feature type="region of interest" description="Disordered" evidence="2">
    <location>
        <begin position="1"/>
        <end position="103"/>
    </location>
</feature>
<organism evidence="3 4">
    <name type="scientific">Brassica napus</name>
    <name type="common">Rape</name>
    <dbReference type="NCBI Taxonomy" id="3708"/>
    <lineage>
        <taxon>Eukaryota</taxon>
        <taxon>Viridiplantae</taxon>
        <taxon>Streptophyta</taxon>
        <taxon>Embryophyta</taxon>
        <taxon>Tracheophyta</taxon>
        <taxon>Spermatophyta</taxon>
        <taxon>Magnoliopsida</taxon>
        <taxon>eudicotyledons</taxon>
        <taxon>Gunneridae</taxon>
        <taxon>Pentapetalae</taxon>
        <taxon>rosids</taxon>
        <taxon>malvids</taxon>
        <taxon>Brassicales</taxon>
        <taxon>Brassicaceae</taxon>
        <taxon>Brassiceae</taxon>
        <taxon>Brassica</taxon>
    </lineage>
</organism>
<gene>
    <name evidence="3" type="ORF">HID58_024374</name>
</gene>
<dbReference type="Proteomes" id="UP000824890">
    <property type="component" value="Unassembled WGS sequence"/>
</dbReference>
<comment type="caution">
    <text evidence="3">The sequence shown here is derived from an EMBL/GenBank/DDBJ whole genome shotgun (WGS) entry which is preliminary data.</text>
</comment>
<dbReference type="Pfam" id="PF04484">
    <property type="entry name" value="QWRF"/>
    <property type="match status" value="1"/>
</dbReference>
<dbReference type="EMBL" id="JAGKQM010000006">
    <property type="protein sequence ID" value="KAH0924356.1"/>
    <property type="molecule type" value="Genomic_DNA"/>
</dbReference>
<accession>A0ABQ8D4X3</accession>